<evidence type="ECO:0000259" key="1">
    <source>
        <dbReference type="Pfam" id="PF09994"/>
    </source>
</evidence>
<reference evidence="2 3" key="2">
    <citation type="submission" date="2015-05" db="EMBL/GenBank/DDBJ databases">
        <authorList>
            <person name="Morales-Cruz A."/>
            <person name="Amrine K.C."/>
            <person name="Cantu D."/>
        </authorList>
    </citation>
    <scope>NUCLEOTIDE SEQUENCE [LARGE SCALE GENOMIC DNA]</scope>
    <source>
        <strain evidence="2">UCRPC4</strain>
    </source>
</reference>
<dbReference type="InterPro" id="IPR018712">
    <property type="entry name" value="Tle1-like_cat"/>
</dbReference>
<dbReference type="AlphaFoldDB" id="A0A0G2GWH4"/>
<protein>
    <submittedName>
        <fullName evidence="2">Putative peptidoglycan binding domain containing protein</fullName>
    </submittedName>
</protein>
<dbReference type="PANTHER" id="PTHR33840">
    <property type="match status" value="1"/>
</dbReference>
<dbReference type="OrthoDB" id="3057168at2759"/>
<keyword evidence="3" id="KW-1185">Reference proteome</keyword>
<dbReference type="PANTHER" id="PTHR33840:SF16">
    <property type="entry name" value="DUF2235 DOMAIN-CONTAINING PROTEIN"/>
    <property type="match status" value="1"/>
</dbReference>
<proteinExistence type="predicted"/>
<reference evidence="2 3" key="1">
    <citation type="submission" date="2015-05" db="EMBL/GenBank/DDBJ databases">
        <title>Distinctive expansion of gene families associated with plant cell wall degradation and secondary metabolism in the genomes of grapevine trunk pathogens.</title>
        <authorList>
            <person name="Lawrence D.P."/>
            <person name="Travadon R."/>
            <person name="Rolshausen P.E."/>
            <person name="Baumgartner K."/>
        </authorList>
    </citation>
    <scope>NUCLEOTIDE SEQUENCE [LARGE SCALE GENOMIC DNA]</scope>
    <source>
        <strain evidence="2">UCRPC4</strain>
    </source>
</reference>
<evidence type="ECO:0000313" key="3">
    <source>
        <dbReference type="Proteomes" id="UP000053317"/>
    </source>
</evidence>
<comment type="caution">
    <text evidence="2">The sequence shown here is derived from an EMBL/GenBank/DDBJ whole genome shotgun (WGS) entry which is preliminary data.</text>
</comment>
<dbReference type="EMBL" id="LCWF01000023">
    <property type="protein sequence ID" value="KKY27568.1"/>
    <property type="molecule type" value="Genomic_DNA"/>
</dbReference>
<dbReference type="Proteomes" id="UP000053317">
    <property type="component" value="Unassembled WGS sequence"/>
</dbReference>
<organism evidence="2 3">
    <name type="scientific">Phaeomoniella chlamydospora</name>
    <name type="common">Phaeoacremonium chlamydosporum</name>
    <dbReference type="NCBI Taxonomy" id="158046"/>
    <lineage>
        <taxon>Eukaryota</taxon>
        <taxon>Fungi</taxon>
        <taxon>Dikarya</taxon>
        <taxon>Ascomycota</taxon>
        <taxon>Pezizomycotina</taxon>
        <taxon>Eurotiomycetes</taxon>
        <taxon>Chaetothyriomycetidae</taxon>
        <taxon>Phaeomoniellales</taxon>
        <taxon>Phaeomoniellaceae</taxon>
        <taxon>Phaeomoniella</taxon>
    </lineage>
</organism>
<accession>A0A0G2GWH4</accession>
<sequence length="587" mass="66495">MAQSPLNIPKRIIICCDGTGQSTVSGEKNTPSNVTRLARSLEHVALDDKDKVWQQIVWYDSGVGTSFSGVENFAGNWMGAGLEGNIIEAYNFVVLNYTEGDQIMCFGFSRGAYTARSIAGLISDIGICEPRNMHLFPEIWELYKKGKAGEKFYGSDAYFEWVDGKGMEKQPEDLGYKNCNYKWEKPPHGDWNAVSREIEVVGVFDTVGALGLPSIRGWDPLFWQEKPNYFNVKLNRNIKHAFHALALDEHRESYTPTLWYIPEVDKPETGDIENQIRLKDEAEAKWYSAQLDRTVSQQTKQELKLAYNKARRGLIIMEENLKDEPELLQVWFPGVHINVGGGSTNTLKNKGDLEEISNITFAWLLDQIRPYLGVNQTTVNQEARARQNYIDEINARVDEYETMLAAKKEATAQESWAQWVTRSVGSAASSIMQPLTGTGKPPIRRDRGWGTGAWVESYTSIYKANGSKPRTPGNYAKDTKQTTLGRTFESVHPTVGYRMHVTRDLEDEKLRYKPLGENKVVRQKKPGGGWEYLIDGVTLSEYKMKSFDSFGGEPSFERLAIEGEPAWEYVKKLDEENEVRPGQSINE</sequence>
<dbReference type="Pfam" id="PF09994">
    <property type="entry name" value="T6SS_Tle1-like_cat"/>
    <property type="match status" value="1"/>
</dbReference>
<feature type="domain" description="T6SS Phospholipase effector Tle1-like catalytic" evidence="1">
    <location>
        <begin position="10"/>
        <end position="367"/>
    </location>
</feature>
<evidence type="ECO:0000313" key="2">
    <source>
        <dbReference type="EMBL" id="KKY27568.1"/>
    </source>
</evidence>
<gene>
    <name evidence="2" type="ORF">UCRPC4_g01010</name>
</gene>
<name>A0A0G2GWH4_PHACM</name>